<protein>
    <submittedName>
        <fullName evidence="2">Uncharacterized protein</fullName>
    </submittedName>
</protein>
<dbReference type="HOGENOM" id="CLU_2456049_0_0_1"/>
<name>W9C9B2_SCLBF</name>
<reference evidence="2 3" key="1">
    <citation type="journal article" date="2014" name="Genome Announc.">
        <title>Draft genome sequence of Sclerotinia borealis, a psychrophilic plant pathogenic fungus.</title>
        <authorList>
            <person name="Mardanov A.V."/>
            <person name="Beletsky A.V."/>
            <person name="Kadnikov V.V."/>
            <person name="Ignatov A.N."/>
            <person name="Ravin N.V."/>
        </authorList>
    </citation>
    <scope>NUCLEOTIDE SEQUENCE [LARGE SCALE GENOMIC DNA]</scope>
    <source>
        <strain evidence="3">F-4157</strain>
    </source>
</reference>
<keyword evidence="3" id="KW-1185">Reference proteome</keyword>
<sequence length="89" mass="9340">MPCSQSSPRSSGSSFQEITGSSSITGSPLSTSPMGRFLGVPYDRPSNTYGHLPSMHDSGGFPGHKRALSTTLTSLTPAIRVDPSIPVYL</sequence>
<dbReference type="Proteomes" id="UP000019487">
    <property type="component" value="Unassembled WGS sequence"/>
</dbReference>
<proteinExistence type="predicted"/>
<evidence type="ECO:0000313" key="3">
    <source>
        <dbReference type="Proteomes" id="UP000019487"/>
    </source>
</evidence>
<accession>W9C9B2</accession>
<evidence type="ECO:0000313" key="2">
    <source>
        <dbReference type="EMBL" id="ESZ91165.1"/>
    </source>
</evidence>
<comment type="caution">
    <text evidence="2">The sequence shown here is derived from an EMBL/GenBank/DDBJ whole genome shotgun (WGS) entry which is preliminary data.</text>
</comment>
<organism evidence="2 3">
    <name type="scientific">Sclerotinia borealis (strain F-4128)</name>
    <dbReference type="NCBI Taxonomy" id="1432307"/>
    <lineage>
        <taxon>Eukaryota</taxon>
        <taxon>Fungi</taxon>
        <taxon>Dikarya</taxon>
        <taxon>Ascomycota</taxon>
        <taxon>Pezizomycotina</taxon>
        <taxon>Leotiomycetes</taxon>
        <taxon>Helotiales</taxon>
        <taxon>Sclerotiniaceae</taxon>
        <taxon>Sclerotinia</taxon>
    </lineage>
</organism>
<gene>
    <name evidence="2" type="ORF">SBOR_8452</name>
</gene>
<feature type="region of interest" description="Disordered" evidence="1">
    <location>
        <begin position="1"/>
        <end position="43"/>
    </location>
</feature>
<dbReference type="AlphaFoldDB" id="W9C9B2"/>
<dbReference type="EMBL" id="AYSA01000535">
    <property type="protein sequence ID" value="ESZ91165.1"/>
    <property type="molecule type" value="Genomic_DNA"/>
</dbReference>
<feature type="compositionally biased region" description="Low complexity" evidence="1">
    <location>
        <begin position="1"/>
        <end position="33"/>
    </location>
</feature>
<evidence type="ECO:0000256" key="1">
    <source>
        <dbReference type="SAM" id="MobiDB-lite"/>
    </source>
</evidence>